<protein>
    <submittedName>
        <fullName evidence="1">Uncharacterized protein</fullName>
    </submittedName>
</protein>
<reference evidence="1" key="1">
    <citation type="submission" date="2023-10" db="EMBL/GenBank/DDBJ databases">
        <title>Genome assemblies of two species of porcelain crab, Petrolisthes cinctipes and Petrolisthes manimaculis (Anomura: Porcellanidae).</title>
        <authorList>
            <person name="Angst P."/>
        </authorList>
    </citation>
    <scope>NUCLEOTIDE SEQUENCE</scope>
    <source>
        <strain evidence="1">PB745_01</strain>
        <tissue evidence="1">Gill</tissue>
    </source>
</reference>
<dbReference type="EMBL" id="JAWQEG010004210">
    <property type="protein sequence ID" value="KAK3862569.1"/>
    <property type="molecule type" value="Genomic_DNA"/>
</dbReference>
<keyword evidence="2" id="KW-1185">Reference proteome</keyword>
<accession>A0AAE1K2U4</accession>
<evidence type="ECO:0000313" key="2">
    <source>
        <dbReference type="Proteomes" id="UP001286313"/>
    </source>
</evidence>
<proteinExistence type="predicted"/>
<sequence>MHLQGNFQIFKKRCKVTLTDECLTWLPEEKPECCRRVPINQIVGSWLCPRGSTSSCCSHDITTQPTPPTPTHPCVPSPSPCHNVNTHWASDGEPDLP</sequence>
<comment type="caution">
    <text evidence="1">The sequence shown here is derived from an EMBL/GenBank/DDBJ whole genome shotgun (WGS) entry which is preliminary data.</text>
</comment>
<dbReference type="Proteomes" id="UP001286313">
    <property type="component" value="Unassembled WGS sequence"/>
</dbReference>
<evidence type="ECO:0000313" key="1">
    <source>
        <dbReference type="EMBL" id="KAK3862569.1"/>
    </source>
</evidence>
<gene>
    <name evidence="1" type="ORF">Pcinc_031583</name>
</gene>
<name>A0AAE1K2U4_PETCI</name>
<dbReference type="AlphaFoldDB" id="A0AAE1K2U4"/>
<organism evidence="1 2">
    <name type="scientific">Petrolisthes cinctipes</name>
    <name type="common">Flat porcelain crab</name>
    <dbReference type="NCBI Taxonomy" id="88211"/>
    <lineage>
        <taxon>Eukaryota</taxon>
        <taxon>Metazoa</taxon>
        <taxon>Ecdysozoa</taxon>
        <taxon>Arthropoda</taxon>
        <taxon>Crustacea</taxon>
        <taxon>Multicrustacea</taxon>
        <taxon>Malacostraca</taxon>
        <taxon>Eumalacostraca</taxon>
        <taxon>Eucarida</taxon>
        <taxon>Decapoda</taxon>
        <taxon>Pleocyemata</taxon>
        <taxon>Anomura</taxon>
        <taxon>Galatheoidea</taxon>
        <taxon>Porcellanidae</taxon>
        <taxon>Petrolisthes</taxon>
    </lineage>
</organism>